<dbReference type="Gene3D" id="1.10.260.40">
    <property type="entry name" value="lambda repressor-like DNA-binding domains"/>
    <property type="match status" value="1"/>
</dbReference>
<dbReference type="InterPro" id="IPR029063">
    <property type="entry name" value="SAM-dependent_MTases_sf"/>
</dbReference>
<dbReference type="NCBIfam" id="TIGR00675">
    <property type="entry name" value="dcm"/>
    <property type="match status" value="1"/>
</dbReference>
<dbReference type="GO" id="GO:0003886">
    <property type="term" value="F:DNA (cytosine-5-)-methyltransferase activity"/>
    <property type="evidence" value="ECO:0007669"/>
    <property type="project" value="UniProtKB-EC"/>
</dbReference>
<keyword evidence="1 6" id="KW-0489">Methyltransferase</keyword>
<protein>
    <recommendedName>
        <fullName evidence="8">Cytosine-specific methyltransferase</fullName>
        <ecNumber evidence="8">2.1.1.37</ecNumber>
    </recommendedName>
</protein>
<dbReference type="SUPFAM" id="SSF53335">
    <property type="entry name" value="S-adenosyl-L-methionine-dependent methyltransferases"/>
    <property type="match status" value="1"/>
</dbReference>
<dbReference type="InterPro" id="IPR001525">
    <property type="entry name" value="C5_MeTfrase"/>
</dbReference>
<organism evidence="10 11">
    <name type="scientific">Neotamlana sargassicola</name>
    <dbReference type="NCBI Taxonomy" id="2883125"/>
    <lineage>
        <taxon>Bacteria</taxon>
        <taxon>Pseudomonadati</taxon>
        <taxon>Bacteroidota</taxon>
        <taxon>Flavobacteriia</taxon>
        <taxon>Flavobacteriales</taxon>
        <taxon>Flavobacteriaceae</taxon>
        <taxon>Neotamlana</taxon>
    </lineage>
</organism>
<evidence type="ECO:0000256" key="2">
    <source>
        <dbReference type="ARBA" id="ARBA00022679"/>
    </source>
</evidence>
<evidence type="ECO:0000256" key="8">
    <source>
        <dbReference type="RuleBase" id="RU000417"/>
    </source>
</evidence>
<dbReference type="GO" id="GO:0003677">
    <property type="term" value="F:DNA binding"/>
    <property type="evidence" value="ECO:0007669"/>
    <property type="project" value="InterPro"/>
</dbReference>
<evidence type="ECO:0000313" key="10">
    <source>
        <dbReference type="EMBL" id="MCB4809632.1"/>
    </source>
</evidence>
<dbReference type="EMBL" id="JAJAPX010000008">
    <property type="protein sequence ID" value="MCB4809632.1"/>
    <property type="molecule type" value="Genomic_DNA"/>
</dbReference>
<dbReference type="CDD" id="cd00093">
    <property type="entry name" value="HTH_XRE"/>
    <property type="match status" value="1"/>
</dbReference>
<feature type="active site" evidence="6">
    <location>
        <position position="196"/>
    </location>
</feature>
<dbReference type="AlphaFoldDB" id="A0A9X1L5U0"/>
<dbReference type="PANTHER" id="PTHR46098:SF1">
    <property type="entry name" value="TRNA (CYTOSINE(38)-C(5))-METHYLTRANSFERASE"/>
    <property type="match status" value="1"/>
</dbReference>
<dbReference type="EC" id="2.1.1.37" evidence="8"/>
<dbReference type="PROSITE" id="PS51679">
    <property type="entry name" value="SAM_MT_C5"/>
    <property type="match status" value="1"/>
</dbReference>
<keyword evidence="3 6" id="KW-0949">S-adenosyl-L-methionine</keyword>
<proteinExistence type="inferred from homology"/>
<dbReference type="InterPro" id="IPR018117">
    <property type="entry name" value="C5_DNA_meth_AS"/>
</dbReference>
<evidence type="ECO:0000313" key="11">
    <source>
        <dbReference type="Proteomes" id="UP001139286"/>
    </source>
</evidence>
<dbReference type="Pfam" id="PF01381">
    <property type="entry name" value="HTH_3"/>
    <property type="match status" value="1"/>
</dbReference>
<dbReference type="Pfam" id="PF00145">
    <property type="entry name" value="DNA_methylase"/>
    <property type="match status" value="1"/>
</dbReference>
<dbReference type="PANTHER" id="PTHR46098">
    <property type="entry name" value="TRNA (CYTOSINE(38)-C(5))-METHYLTRANSFERASE"/>
    <property type="match status" value="1"/>
</dbReference>
<dbReference type="GO" id="GO:0009307">
    <property type="term" value="P:DNA restriction-modification system"/>
    <property type="evidence" value="ECO:0007669"/>
    <property type="project" value="UniProtKB-KW"/>
</dbReference>
<dbReference type="InterPro" id="IPR001387">
    <property type="entry name" value="Cro/C1-type_HTH"/>
</dbReference>
<evidence type="ECO:0000256" key="6">
    <source>
        <dbReference type="PROSITE-ProRule" id="PRU01016"/>
    </source>
</evidence>
<dbReference type="SMART" id="SM00530">
    <property type="entry name" value="HTH_XRE"/>
    <property type="match status" value="1"/>
</dbReference>
<evidence type="ECO:0000259" key="9">
    <source>
        <dbReference type="PROSITE" id="PS50943"/>
    </source>
</evidence>
<dbReference type="RefSeq" id="WP_226696990.1">
    <property type="nucleotide sequence ID" value="NZ_JAJAPX010000008.1"/>
</dbReference>
<dbReference type="PROSITE" id="PS00095">
    <property type="entry name" value="C5_MTASE_2"/>
    <property type="match status" value="1"/>
</dbReference>
<keyword evidence="2 6" id="KW-0808">Transferase</keyword>
<dbReference type="SUPFAM" id="SSF47413">
    <property type="entry name" value="lambda repressor-like DNA-binding domains"/>
    <property type="match status" value="1"/>
</dbReference>
<gene>
    <name evidence="10" type="primary">dcm</name>
    <name evidence="10" type="ORF">LG651_15355</name>
</gene>
<keyword evidence="4" id="KW-0680">Restriction system</keyword>
<dbReference type="Gene3D" id="3.90.120.30">
    <property type="match status" value="1"/>
</dbReference>
<dbReference type="PRINTS" id="PR00105">
    <property type="entry name" value="C5METTRFRASE"/>
</dbReference>
<dbReference type="CDD" id="cd00315">
    <property type="entry name" value="Cyt_C5_DNA_methylase"/>
    <property type="match status" value="1"/>
</dbReference>
<reference evidence="10" key="1">
    <citation type="submission" date="2021-10" db="EMBL/GenBank/DDBJ databases">
        <title>Tamlana sargassums sp. nov., and Tamlana laminarinivorans sp. nov., two new bacteria isolated from the brown alga.</title>
        <authorList>
            <person name="Li J."/>
        </authorList>
    </citation>
    <scope>NUCLEOTIDE SEQUENCE</scope>
    <source>
        <strain evidence="10">62-3</strain>
    </source>
</reference>
<evidence type="ECO:0000256" key="5">
    <source>
        <dbReference type="ARBA" id="ARBA00047422"/>
    </source>
</evidence>
<evidence type="ECO:0000256" key="4">
    <source>
        <dbReference type="ARBA" id="ARBA00022747"/>
    </source>
</evidence>
<dbReference type="GO" id="GO:0032259">
    <property type="term" value="P:methylation"/>
    <property type="evidence" value="ECO:0007669"/>
    <property type="project" value="UniProtKB-KW"/>
</dbReference>
<dbReference type="Proteomes" id="UP001139286">
    <property type="component" value="Unassembled WGS sequence"/>
</dbReference>
<comment type="caution">
    <text evidence="10">The sequence shown here is derived from an EMBL/GenBank/DDBJ whole genome shotgun (WGS) entry which is preliminary data.</text>
</comment>
<evidence type="ECO:0000256" key="1">
    <source>
        <dbReference type="ARBA" id="ARBA00022603"/>
    </source>
</evidence>
<dbReference type="InterPro" id="IPR010982">
    <property type="entry name" value="Lambda_DNA-bd_dom_sf"/>
</dbReference>
<dbReference type="PROSITE" id="PS00094">
    <property type="entry name" value="C5_MTASE_1"/>
    <property type="match status" value="1"/>
</dbReference>
<feature type="domain" description="HTH cro/C1-type" evidence="9">
    <location>
        <begin position="9"/>
        <end position="63"/>
    </location>
</feature>
<comment type="catalytic activity">
    <reaction evidence="5 8">
        <text>a 2'-deoxycytidine in DNA + S-adenosyl-L-methionine = a 5-methyl-2'-deoxycytidine in DNA + S-adenosyl-L-homocysteine + H(+)</text>
        <dbReference type="Rhea" id="RHEA:13681"/>
        <dbReference type="Rhea" id="RHEA-COMP:11369"/>
        <dbReference type="Rhea" id="RHEA-COMP:11370"/>
        <dbReference type="ChEBI" id="CHEBI:15378"/>
        <dbReference type="ChEBI" id="CHEBI:57856"/>
        <dbReference type="ChEBI" id="CHEBI:59789"/>
        <dbReference type="ChEBI" id="CHEBI:85452"/>
        <dbReference type="ChEBI" id="CHEBI:85454"/>
        <dbReference type="EC" id="2.1.1.37"/>
    </reaction>
</comment>
<keyword evidence="11" id="KW-1185">Reference proteome</keyword>
<sequence>MVSTFGEYIKQRRSELGFPLRKVASHLDIDTSTLGKIEREERRLSPELVELLAEILETEKSELLNHYYSSKVIEELNEYPQYKDVLNIVKEHMDLYVSNQTRLSFQKKWTEKEFENPKAKTRIATLFSGIGAIEYAFKRCKLNTEIIFASDNDKFVKESYFANYDMDEERWYNDVRDIKAKKYKGQIDLLVGGSPCQSFSMVGKRKGLKDTRGTLFYEFARIVKESQPKVFIFENVKGLINHDKGNTFETIKATFDELGYKYFYQVMNAKDYGMAQHRERIFVVGFKDKSIDFEFPEPIKLEHKMQDFLEDYIDSKYYLKEKGVKFVTSSKNRKKRYTQINGDVAICQKANQQFNWHGDFIFESQENQEFDEFIFDVNEVEEKYYLSEKTTKYVLSEGTKNFKTKIKTDLEVARPLLQSMHKMHRAGVDNYVTHNKGRIRKLTPKECLRLMGFRDDFKQVVSDTQMYRQAGNSIVVDVLIALLKQMDITKFSSINEDTAIERAV</sequence>
<name>A0A9X1L5U0_9FLAO</name>
<dbReference type="PROSITE" id="PS50943">
    <property type="entry name" value="HTH_CROC1"/>
    <property type="match status" value="1"/>
</dbReference>
<dbReference type="InterPro" id="IPR050750">
    <property type="entry name" value="C5-MTase"/>
</dbReference>
<accession>A0A9X1L5U0</accession>
<evidence type="ECO:0000256" key="7">
    <source>
        <dbReference type="RuleBase" id="RU000416"/>
    </source>
</evidence>
<comment type="similarity">
    <text evidence="6 7">Belongs to the class I-like SAM-binding methyltransferase superfamily. C5-methyltransferase family.</text>
</comment>
<dbReference type="Gene3D" id="3.40.50.150">
    <property type="entry name" value="Vaccinia Virus protein VP39"/>
    <property type="match status" value="1"/>
</dbReference>
<evidence type="ECO:0000256" key="3">
    <source>
        <dbReference type="ARBA" id="ARBA00022691"/>
    </source>
</evidence>
<dbReference type="InterPro" id="IPR031303">
    <property type="entry name" value="C5_meth_CS"/>
</dbReference>